<sequence length="88" mass="10167">MFNFLKIKIKKMETKIFLVKADCSLQVHCLRACLIIRGSKRNLMKMRTNFHKFSVNSRTTEIKFGRIGGIFMGLQPIHQLSNGSKAHE</sequence>
<name>A0A2G6MSR5_9BACT</name>
<dbReference type="Proteomes" id="UP000231203">
    <property type="component" value="Unassembled WGS sequence"/>
</dbReference>
<reference evidence="1 2" key="1">
    <citation type="submission" date="2017-10" db="EMBL/GenBank/DDBJ databases">
        <title>Novel microbial diversity and functional potential in the marine mammal oral microbiome.</title>
        <authorList>
            <person name="Dudek N.K."/>
            <person name="Sun C.L."/>
            <person name="Burstein D."/>
            <person name="Kantor R.S."/>
            <person name="Aliaga Goltsman D.S."/>
            <person name="Bik E.M."/>
            <person name="Thomas B.C."/>
            <person name="Banfield J.F."/>
            <person name="Relman D.A."/>
        </authorList>
    </citation>
    <scope>NUCLEOTIDE SEQUENCE [LARGE SCALE GENOMIC DNA]</scope>
    <source>
        <strain evidence="1">DOLJORAL78_47_202</strain>
    </source>
</reference>
<evidence type="ECO:0000313" key="2">
    <source>
        <dbReference type="Proteomes" id="UP000231203"/>
    </source>
</evidence>
<dbReference type="AlphaFoldDB" id="A0A2G6MSR5"/>
<accession>A0A2G6MSR5</accession>
<evidence type="ECO:0000313" key="1">
    <source>
        <dbReference type="EMBL" id="PIE63031.1"/>
    </source>
</evidence>
<organism evidence="1 2">
    <name type="scientific">Desulfobacter postgatei</name>
    <dbReference type="NCBI Taxonomy" id="2293"/>
    <lineage>
        <taxon>Bacteria</taxon>
        <taxon>Pseudomonadati</taxon>
        <taxon>Thermodesulfobacteriota</taxon>
        <taxon>Desulfobacteria</taxon>
        <taxon>Desulfobacterales</taxon>
        <taxon>Desulfobacteraceae</taxon>
        <taxon>Desulfobacter</taxon>
    </lineage>
</organism>
<comment type="caution">
    <text evidence="1">The sequence shown here is derived from an EMBL/GenBank/DDBJ whole genome shotgun (WGS) entry which is preliminary data.</text>
</comment>
<dbReference type="EMBL" id="PDTI01000020">
    <property type="protein sequence ID" value="PIE63031.1"/>
    <property type="molecule type" value="Genomic_DNA"/>
</dbReference>
<protein>
    <submittedName>
        <fullName evidence="1">Uncharacterized protein</fullName>
    </submittedName>
</protein>
<gene>
    <name evidence="1" type="ORF">CSA25_02235</name>
</gene>
<proteinExistence type="predicted"/>